<sequence>MFIFSSASFLLHICSTLLQVSYIYVHPKRNCLPISPVSIGVIIRSETSTLQAAYQYPANCDRKRKKMKKCRCKYPFAPSNAFPTFNPSQNSMDVVSRFVVRFHR</sequence>
<keyword evidence="1" id="KW-0732">Signal</keyword>
<proteinExistence type="predicted"/>
<gene>
    <name evidence="2" type="ORF">B0H63DRAFT_97100</name>
</gene>
<dbReference type="EMBL" id="JAULSW010000002">
    <property type="protein sequence ID" value="KAK3389320.1"/>
    <property type="molecule type" value="Genomic_DNA"/>
</dbReference>
<feature type="chain" id="PRO_5042129575" description="Secreted protein" evidence="1">
    <location>
        <begin position="17"/>
        <end position="104"/>
    </location>
</feature>
<dbReference type="Proteomes" id="UP001285441">
    <property type="component" value="Unassembled WGS sequence"/>
</dbReference>
<evidence type="ECO:0008006" key="4">
    <source>
        <dbReference type="Google" id="ProtNLM"/>
    </source>
</evidence>
<keyword evidence="3" id="KW-1185">Reference proteome</keyword>
<name>A0AAE0U3J3_9PEZI</name>
<evidence type="ECO:0000313" key="2">
    <source>
        <dbReference type="EMBL" id="KAK3389320.1"/>
    </source>
</evidence>
<organism evidence="2 3">
    <name type="scientific">Podospora didyma</name>
    <dbReference type="NCBI Taxonomy" id="330526"/>
    <lineage>
        <taxon>Eukaryota</taxon>
        <taxon>Fungi</taxon>
        <taxon>Dikarya</taxon>
        <taxon>Ascomycota</taxon>
        <taxon>Pezizomycotina</taxon>
        <taxon>Sordariomycetes</taxon>
        <taxon>Sordariomycetidae</taxon>
        <taxon>Sordariales</taxon>
        <taxon>Podosporaceae</taxon>
        <taxon>Podospora</taxon>
    </lineage>
</organism>
<reference evidence="2" key="1">
    <citation type="journal article" date="2023" name="Mol. Phylogenet. Evol.">
        <title>Genome-scale phylogeny and comparative genomics of the fungal order Sordariales.</title>
        <authorList>
            <person name="Hensen N."/>
            <person name="Bonometti L."/>
            <person name="Westerberg I."/>
            <person name="Brannstrom I.O."/>
            <person name="Guillou S."/>
            <person name="Cros-Aarteil S."/>
            <person name="Calhoun S."/>
            <person name="Haridas S."/>
            <person name="Kuo A."/>
            <person name="Mondo S."/>
            <person name="Pangilinan J."/>
            <person name="Riley R."/>
            <person name="LaButti K."/>
            <person name="Andreopoulos B."/>
            <person name="Lipzen A."/>
            <person name="Chen C."/>
            <person name="Yan M."/>
            <person name="Daum C."/>
            <person name="Ng V."/>
            <person name="Clum A."/>
            <person name="Steindorff A."/>
            <person name="Ohm R.A."/>
            <person name="Martin F."/>
            <person name="Silar P."/>
            <person name="Natvig D.O."/>
            <person name="Lalanne C."/>
            <person name="Gautier V."/>
            <person name="Ament-Velasquez S.L."/>
            <person name="Kruys A."/>
            <person name="Hutchinson M.I."/>
            <person name="Powell A.J."/>
            <person name="Barry K."/>
            <person name="Miller A.N."/>
            <person name="Grigoriev I.V."/>
            <person name="Debuchy R."/>
            <person name="Gladieux P."/>
            <person name="Hiltunen Thoren M."/>
            <person name="Johannesson H."/>
        </authorList>
    </citation>
    <scope>NUCLEOTIDE SEQUENCE</scope>
    <source>
        <strain evidence="2">CBS 232.78</strain>
    </source>
</reference>
<accession>A0AAE0U3J3</accession>
<reference evidence="2" key="2">
    <citation type="submission" date="2023-06" db="EMBL/GenBank/DDBJ databases">
        <authorList>
            <consortium name="Lawrence Berkeley National Laboratory"/>
            <person name="Haridas S."/>
            <person name="Hensen N."/>
            <person name="Bonometti L."/>
            <person name="Westerberg I."/>
            <person name="Brannstrom I.O."/>
            <person name="Guillou S."/>
            <person name="Cros-Aarteil S."/>
            <person name="Calhoun S."/>
            <person name="Kuo A."/>
            <person name="Mondo S."/>
            <person name="Pangilinan J."/>
            <person name="Riley R."/>
            <person name="LaButti K."/>
            <person name="Andreopoulos B."/>
            <person name="Lipzen A."/>
            <person name="Chen C."/>
            <person name="Yanf M."/>
            <person name="Daum C."/>
            <person name="Ng V."/>
            <person name="Clum A."/>
            <person name="Steindorff A."/>
            <person name="Ohm R."/>
            <person name="Martin F."/>
            <person name="Silar P."/>
            <person name="Natvig D."/>
            <person name="Lalanne C."/>
            <person name="Gautier V."/>
            <person name="Ament-velasquez S.L."/>
            <person name="Kruys A."/>
            <person name="Hutchinson M.I."/>
            <person name="Powell A.J."/>
            <person name="Barry K."/>
            <person name="Miller A.N."/>
            <person name="Grigoriev I.V."/>
            <person name="Debuchy R."/>
            <person name="Gladieux P."/>
            <person name="Thoren M.H."/>
            <person name="Johannesson H."/>
        </authorList>
    </citation>
    <scope>NUCLEOTIDE SEQUENCE</scope>
    <source>
        <strain evidence="2">CBS 232.78</strain>
    </source>
</reference>
<dbReference type="AlphaFoldDB" id="A0AAE0U3J3"/>
<evidence type="ECO:0000256" key="1">
    <source>
        <dbReference type="SAM" id="SignalP"/>
    </source>
</evidence>
<comment type="caution">
    <text evidence="2">The sequence shown here is derived from an EMBL/GenBank/DDBJ whole genome shotgun (WGS) entry which is preliminary data.</text>
</comment>
<protein>
    <recommendedName>
        <fullName evidence="4">Secreted protein</fullName>
    </recommendedName>
</protein>
<evidence type="ECO:0000313" key="3">
    <source>
        <dbReference type="Proteomes" id="UP001285441"/>
    </source>
</evidence>
<feature type="signal peptide" evidence="1">
    <location>
        <begin position="1"/>
        <end position="16"/>
    </location>
</feature>